<gene>
    <name evidence="2" type="primary">22</name>
    <name evidence="2" type="ORF">SEA_GHOBES_22</name>
</gene>
<evidence type="ECO:0000256" key="1">
    <source>
        <dbReference type="SAM" id="Phobius"/>
    </source>
</evidence>
<feature type="transmembrane region" description="Helical" evidence="1">
    <location>
        <begin position="62"/>
        <end position="85"/>
    </location>
</feature>
<keyword evidence="3" id="KW-1185">Reference proteome</keyword>
<feature type="transmembrane region" description="Helical" evidence="1">
    <location>
        <begin position="92"/>
        <end position="113"/>
    </location>
</feature>
<keyword evidence="1" id="KW-0472">Membrane</keyword>
<evidence type="ECO:0000313" key="3">
    <source>
        <dbReference type="Proteomes" id="UP000203019"/>
    </source>
</evidence>
<feature type="transmembrane region" description="Helical" evidence="1">
    <location>
        <begin position="125"/>
        <end position="144"/>
    </location>
</feature>
<evidence type="ECO:0008006" key="4">
    <source>
        <dbReference type="Google" id="ProtNLM"/>
    </source>
</evidence>
<keyword evidence="1" id="KW-0812">Transmembrane</keyword>
<name>A0A1B3B048_9CAUD</name>
<reference evidence="3" key="1">
    <citation type="submission" date="2016-07" db="EMBL/GenBank/DDBJ databases">
        <authorList>
            <person name="Florea S."/>
            <person name="Webb J.S."/>
            <person name="Jaromczyk J."/>
            <person name="Schardl C.L."/>
        </authorList>
    </citation>
    <scope>NUCLEOTIDE SEQUENCE [LARGE SCALE GENOMIC DNA]</scope>
</reference>
<dbReference type="KEGG" id="vg:29063306"/>
<proteinExistence type="predicted"/>
<protein>
    <recommendedName>
        <fullName evidence="4">Minor tail protein</fullName>
    </recommendedName>
</protein>
<feature type="transmembrane region" description="Helical" evidence="1">
    <location>
        <begin position="151"/>
        <end position="169"/>
    </location>
</feature>
<sequence length="215" mass="23063">MHLPTVQDVIPAGKVRLRVQLVYPELAGVQVGLFLAALYRGLDYVTPPSESPESLSVVEKALALEVWGVVFLVLGVLGLAGLFWVKLPLTAVAHGFLVGLYLAFAVGSLWSVVGRTSSTPSVYEWVWVAVLGGAATVTWLVTFFSLKRFRALGYLGVAFFATAAVSVYASSSGVYGWRTAAGWLLVLCVCHGVLANASSDEWRALKEDRESAEPS</sequence>
<feature type="transmembrane region" description="Helical" evidence="1">
    <location>
        <begin position="175"/>
        <end position="197"/>
    </location>
</feature>
<organism evidence="2 3">
    <name type="scientific">Gordonia phage Ghobes</name>
    <dbReference type="NCBI Taxonomy" id="1887647"/>
    <lineage>
        <taxon>Viruses</taxon>
        <taxon>Duplodnaviria</taxon>
        <taxon>Heunggongvirae</taxon>
        <taxon>Uroviricota</taxon>
        <taxon>Caudoviricetes</taxon>
        <taxon>Ghobesvirus</taxon>
        <taxon>Ghobesvirus ghobes</taxon>
    </lineage>
</organism>
<dbReference type="GeneID" id="29063306"/>
<dbReference type="EMBL" id="KX557278">
    <property type="protein sequence ID" value="AOE44374.1"/>
    <property type="molecule type" value="Genomic_DNA"/>
</dbReference>
<dbReference type="Proteomes" id="UP000203019">
    <property type="component" value="Segment"/>
</dbReference>
<dbReference type="OrthoDB" id="9605at10239"/>
<feature type="transmembrane region" description="Helical" evidence="1">
    <location>
        <begin position="21"/>
        <end position="42"/>
    </location>
</feature>
<keyword evidence="1" id="KW-1133">Transmembrane helix</keyword>
<evidence type="ECO:0000313" key="2">
    <source>
        <dbReference type="EMBL" id="AOE44374.1"/>
    </source>
</evidence>
<dbReference type="RefSeq" id="YP_009281125.1">
    <property type="nucleotide sequence ID" value="NC_031028.1"/>
</dbReference>
<accession>A0A1B3B048</accession>